<dbReference type="Proteomes" id="UP000554482">
    <property type="component" value="Unassembled WGS sequence"/>
</dbReference>
<comment type="caution">
    <text evidence="2">The sequence shown here is derived from an EMBL/GenBank/DDBJ whole genome shotgun (WGS) entry which is preliminary data.</text>
</comment>
<feature type="region of interest" description="Disordered" evidence="1">
    <location>
        <begin position="19"/>
        <end position="41"/>
    </location>
</feature>
<evidence type="ECO:0000313" key="3">
    <source>
        <dbReference type="Proteomes" id="UP000554482"/>
    </source>
</evidence>
<dbReference type="AlphaFoldDB" id="A0A7J6W3E4"/>
<sequence length="400" mass="45430">MDLGHCQCKLLRNSKRIEDEPSSLKKAKRFSEEHSSGSSGSDKMKVKFGFVIKGIFKVCSLRDLNCIFETSEKIGEPIELVFIVENDTSTKKVIEALMEKKIPFMLVNNEVIVVNKVEELHDISLKHVFVPRGTEDWSSYHIPHAYNAGTQATAVASSGSLMCFLTSVVERRITVNNPLNQRPCASVQFSINDTLRGIAIHGTKTCFVVLEKSFCTLAMEIYSSKDRSWKTLILQKQIIDSSEELVQSDINPEVGIPSKQYTGFTTIDSNGTLDVVIMFVLREIVMENGVYLDETHMVLHLSEFDEERKKWKCVAVMPSEYCDHYFFSADDLDMSCCGIGNYIMLCFSSDEEDLYDVVTYDIVEDIWDYVPPCVDRHTRETKQFVAAYPILLDFGEERDG</sequence>
<evidence type="ECO:0000313" key="2">
    <source>
        <dbReference type="EMBL" id="KAF5191467.1"/>
    </source>
</evidence>
<name>A0A7J6W3E4_THATH</name>
<gene>
    <name evidence="2" type="ORF">FRX31_018943</name>
</gene>
<organism evidence="2 3">
    <name type="scientific">Thalictrum thalictroides</name>
    <name type="common">Rue-anemone</name>
    <name type="synonym">Anemone thalictroides</name>
    <dbReference type="NCBI Taxonomy" id="46969"/>
    <lineage>
        <taxon>Eukaryota</taxon>
        <taxon>Viridiplantae</taxon>
        <taxon>Streptophyta</taxon>
        <taxon>Embryophyta</taxon>
        <taxon>Tracheophyta</taxon>
        <taxon>Spermatophyta</taxon>
        <taxon>Magnoliopsida</taxon>
        <taxon>Ranunculales</taxon>
        <taxon>Ranunculaceae</taxon>
        <taxon>Thalictroideae</taxon>
        <taxon>Thalictrum</taxon>
    </lineage>
</organism>
<dbReference type="PANTHER" id="PTHR31672:SF2">
    <property type="entry name" value="F-BOX DOMAIN-CONTAINING PROTEIN"/>
    <property type="match status" value="1"/>
</dbReference>
<dbReference type="InterPro" id="IPR050796">
    <property type="entry name" value="SCF_F-box_component"/>
</dbReference>
<evidence type="ECO:0000256" key="1">
    <source>
        <dbReference type="SAM" id="MobiDB-lite"/>
    </source>
</evidence>
<feature type="compositionally biased region" description="Basic and acidic residues" evidence="1">
    <location>
        <begin position="19"/>
        <end position="35"/>
    </location>
</feature>
<accession>A0A7J6W3E4</accession>
<reference evidence="2 3" key="1">
    <citation type="submission" date="2020-06" db="EMBL/GenBank/DDBJ databases">
        <title>Transcriptomic and genomic resources for Thalictrum thalictroides and T. hernandezii: Facilitating candidate gene discovery in an emerging model plant lineage.</title>
        <authorList>
            <person name="Arias T."/>
            <person name="Riano-Pachon D.M."/>
            <person name="Di Stilio V.S."/>
        </authorList>
    </citation>
    <scope>NUCLEOTIDE SEQUENCE [LARGE SCALE GENOMIC DNA]</scope>
    <source>
        <strain evidence="3">cv. WT478/WT964</strain>
        <tissue evidence="2">Leaves</tissue>
    </source>
</reference>
<keyword evidence="3" id="KW-1185">Reference proteome</keyword>
<dbReference type="EMBL" id="JABWDY010022764">
    <property type="protein sequence ID" value="KAF5191467.1"/>
    <property type="molecule type" value="Genomic_DNA"/>
</dbReference>
<proteinExistence type="predicted"/>
<protein>
    <submittedName>
        <fullName evidence="2">Uncharacterized protein</fullName>
    </submittedName>
</protein>
<dbReference type="PANTHER" id="PTHR31672">
    <property type="entry name" value="BNACNNG10540D PROTEIN"/>
    <property type="match status" value="1"/>
</dbReference>